<dbReference type="Proteomes" id="UP000029738">
    <property type="component" value="Unassembled WGS sequence"/>
</dbReference>
<evidence type="ECO:0000256" key="4">
    <source>
        <dbReference type="SAM" id="Phobius"/>
    </source>
</evidence>
<evidence type="ECO:0000313" key="8">
    <source>
        <dbReference type="Proteomes" id="UP000029738"/>
    </source>
</evidence>
<comment type="caution">
    <text evidence="7">The sequence shown here is derived from an EMBL/GenBank/DDBJ whole genome shotgun (WGS) entry which is preliminary data.</text>
</comment>
<evidence type="ECO:0000313" key="7">
    <source>
        <dbReference type="EMBL" id="KAF3887211.1"/>
    </source>
</evidence>
<reference evidence="7" key="1">
    <citation type="journal article" date="2015" name="Genome Announc.">
        <title>Draft Genome Sequence of Tolypothrix boutellei Strain VB521301.</title>
        <authorList>
            <person name="Chandrababunaidu M.M."/>
            <person name="Singh D."/>
            <person name="Sen D."/>
            <person name="Bhan S."/>
            <person name="Das S."/>
            <person name="Gupta A."/>
            <person name="Adhikary S.P."/>
            <person name="Tripathy S."/>
        </authorList>
    </citation>
    <scope>NUCLEOTIDE SEQUENCE</scope>
    <source>
        <strain evidence="7">VB521301</strain>
    </source>
</reference>
<reference evidence="7" key="2">
    <citation type="submission" date="2019-11" db="EMBL/GenBank/DDBJ databases">
        <title>Improved Assembly of Tolypothrix boutellei genome.</title>
        <authorList>
            <person name="Sarangi A.N."/>
            <person name="Mukherjee M."/>
            <person name="Ghosh S."/>
            <person name="Singh D."/>
            <person name="Das A."/>
            <person name="Kant S."/>
            <person name="Prusty A."/>
            <person name="Tripathy S."/>
        </authorList>
    </citation>
    <scope>NUCLEOTIDE SEQUENCE</scope>
    <source>
        <strain evidence="7">VB521301</strain>
    </source>
</reference>
<dbReference type="SMART" id="SM00283">
    <property type="entry name" value="MA"/>
    <property type="match status" value="1"/>
</dbReference>
<protein>
    <submittedName>
        <fullName evidence="7">Methyl-accepting chemotaxis protein</fullName>
    </submittedName>
</protein>
<dbReference type="Pfam" id="PF00672">
    <property type="entry name" value="HAMP"/>
    <property type="match status" value="1"/>
</dbReference>
<dbReference type="RefSeq" id="WP_050045937.1">
    <property type="nucleotide sequence ID" value="NZ_JHEG04000001.1"/>
</dbReference>
<dbReference type="PANTHER" id="PTHR32089">
    <property type="entry name" value="METHYL-ACCEPTING CHEMOTAXIS PROTEIN MCPB"/>
    <property type="match status" value="1"/>
</dbReference>
<feature type="domain" description="HAMP" evidence="6">
    <location>
        <begin position="247"/>
        <end position="301"/>
    </location>
</feature>
<keyword evidence="1 3" id="KW-0807">Transducer</keyword>
<dbReference type="InterPro" id="IPR024478">
    <property type="entry name" value="HlyB_4HB_MCP"/>
</dbReference>
<evidence type="ECO:0000256" key="2">
    <source>
        <dbReference type="ARBA" id="ARBA00029447"/>
    </source>
</evidence>
<keyword evidence="8" id="KW-1185">Reference proteome</keyword>
<dbReference type="AlphaFoldDB" id="A0A8S9T3Q9"/>
<dbReference type="Pfam" id="PF00015">
    <property type="entry name" value="MCPsignal"/>
    <property type="match status" value="1"/>
</dbReference>
<organism evidence="7 8">
    <name type="scientific">Tolypothrix bouteillei VB521301</name>
    <dbReference type="NCBI Taxonomy" id="1479485"/>
    <lineage>
        <taxon>Bacteria</taxon>
        <taxon>Bacillati</taxon>
        <taxon>Cyanobacteriota</taxon>
        <taxon>Cyanophyceae</taxon>
        <taxon>Nostocales</taxon>
        <taxon>Tolypothrichaceae</taxon>
        <taxon>Tolypothrix</taxon>
    </lineage>
</organism>
<dbReference type="OrthoDB" id="457060at2"/>
<dbReference type="InterPro" id="IPR004089">
    <property type="entry name" value="MCPsignal_dom"/>
</dbReference>
<dbReference type="PANTHER" id="PTHR32089:SF120">
    <property type="entry name" value="METHYL-ACCEPTING CHEMOTAXIS PROTEIN TLPQ"/>
    <property type="match status" value="1"/>
</dbReference>
<dbReference type="GO" id="GO:0007165">
    <property type="term" value="P:signal transduction"/>
    <property type="evidence" value="ECO:0007669"/>
    <property type="project" value="UniProtKB-KW"/>
</dbReference>
<sequence length="598" mass="66817">MLKNMSFQWRLISSFSFMGFLVLIVGFMGWNGNSRLSNHISTLANINLLSIDSLWKIKEGQTQIESAQRILLNSDLTPEQRQNTLVKIKESWQQITEGLKQFESTPYNNKEEENLRIKFYPIWERWKQSHQEFMQIEEEYTRMGIRNPWKRELELIRQNQDNSSEMGSTKAALAKYIKLHEHTLHEKNVIFKQIDEVTTALLKNNQNFAKYIYNGAEKDVAISTFLISTATVVGPLLAILLGILISRQIATQVIRVVGVAEQISTGDLTTQLSVDSNQKDEIGKLLFSFQTMIQNLNILIRQVQQSGIEVTTSATQIAASGKQLEATMTEQVASTNEVAATAKEISATSRELVKTMEEVALMSQTTTTATSSSQKDLLRMEATMRQLGEATNIIASRLGTIGEKANNINNIVVMITKVADQTNLLSLNAAIEAEKAGEYGLGFAVVAREIRRLADQTAVATLEIEKMVKQMQSSVSAGVMEMDKFAKEVGQSVADVANISGQMSHIIEQVQELTPRFEAVNSGMEAQSQGAQQISDAMVQLSNTSIQTTDSLREINNAITRLNQVARGLRQEITRFQVKTDNSTQTLPFSYKQTENVV</sequence>
<dbReference type="PROSITE" id="PS50111">
    <property type="entry name" value="CHEMOTAXIS_TRANSDUC_2"/>
    <property type="match status" value="1"/>
</dbReference>
<gene>
    <name evidence="7" type="ORF">DA73_0400018245</name>
</gene>
<comment type="similarity">
    <text evidence="2">Belongs to the methyl-accepting chemotaxis (MCP) protein family.</text>
</comment>
<dbReference type="GO" id="GO:0016020">
    <property type="term" value="C:membrane"/>
    <property type="evidence" value="ECO:0007669"/>
    <property type="project" value="InterPro"/>
</dbReference>
<evidence type="ECO:0000256" key="1">
    <source>
        <dbReference type="ARBA" id="ARBA00023224"/>
    </source>
</evidence>
<dbReference type="InterPro" id="IPR003660">
    <property type="entry name" value="HAMP_dom"/>
</dbReference>
<name>A0A8S9T3Q9_9CYAN</name>
<dbReference type="Pfam" id="PF12729">
    <property type="entry name" value="4HB_MCP_1"/>
    <property type="match status" value="1"/>
</dbReference>
<feature type="domain" description="Methyl-accepting transducer" evidence="5">
    <location>
        <begin position="306"/>
        <end position="542"/>
    </location>
</feature>
<proteinExistence type="inferred from homology"/>
<dbReference type="PROSITE" id="PS50885">
    <property type="entry name" value="HAMP"/>
    <property type="match status" value="1"/>
</dbReference>
<evidence type="ECO:0000259" key="6">
    <source>
        <dbReference type="PROSITE" id="PS50885"/>
    </source>
</evidence>
<evidence type="ECO:0000259" key="5">
    <source>
        <dbReference type="PROSITE" id="PS50111"/>
    </source>
</evidence>
<dbReference type="CDD" id="cd06225">
    <property type="entry name" value="HAMP"/>
    <property type="match status" value="1"/>
</dbReference>
<dbReference type="EMBL" id="JHEG04000001">
    <property type="protein sequence ID" value="KAF3887211.1"/>
    <property type="molecule type" value="Genomic_DNA"/>
</dbReference>
<keyword evidence="4" id="KW-0812">Transmembrane</keyword>
<feature type="transmembrane region" description="Helical" evidence="4">
    <location>
        <begin position="12"/>
        <end position="30"/>
    </location>
</feature>
<feature type="transmembrane region" description="Helical" evidence="4">
    <location>
        <begin position="220"/>
        <end position="245"/>
    </location>
</feature>
<dbReference type="Gene3D" id="1.10.287.950">
    <property type="entry name" value="Methyl-accepting chemotaxis protein"/>
    <property type="match status" value="1"/>
</dbReference>
<accession>A0A8S9T3Q9</accession>
<dbReference type="SUPFAM" id="SSF58104">
    <property type="entry name" value="Methyl-accepting chemotaxis protein (MCP) signaling domain"/>
    <property type="match status" value="1"/>
</dbReference>
<dbReference type="SMART" id="SM00304">
    <property type="entry name" value="HAMP"/>
    <property type="match status" value="1"/>
</dbReference>
<keyword evidence="4" id="KW-1133">Transmembrane helix</keyword>
<evidence type="ECO:0000256" key="3">
    <source>
        <dbReference type="PROSITE-ProRule" id="PRU00284"/>
    </source>
</evidence>
<keyword evidence="4" id="KW-0472">Membrane</keyword>